<protein>
    <submittedName>
        <fullName evidence="1">Uncharacterized protein</fullName>
    </submittedName>
</protein>
<proteinExistence type="predicted"/>
<name>A0A177G5Q4_9PROT</name>
<evidence type="ECO:0000313" key="1">
    <source>
        <dbReference type="EMBL" id="OAG75670.1"/>
    </source>
</evidence>
<comment type="caution">
    <text evidence="1">The sequence shown here is derived from an EMBL/GenBank/DDBJ whole genome shotgun (WGS) entry which is preliminary data.</text>
</comment>
<dbReference type="AlphaFoldDB" id="A0A177G5Q4"/>
<dbReference type="Proteomes" id="UP000077349">
    <property type="component" value="Unassembled WGS sequence"/>
</dbReference>
<reference evidence="1 2" key="1">
    <citation type="submission" date="2016-03" db="EMBL/GenBank/DDBJ databases">
        <title>Draft genome sequence of Acetobacter malorum CECT 7742, a strain isolated from strawberry vinegar.</title>
        <authorList>
            <person name="Sainz F."/>
            <person name="Mas A."/>
            <person name="Torija M.J."/>
        </authorList>
    </citation>
    <scope>NUCLEOTIDE SEQUENCE [LARGE SCALE GENOMIC DNA]</scope>
    <source>
        <strain evidence="1 2">CECT 7742</strain>
    </source>
</reference>
<dbReference type="EMBL" id="LVHD01000027">
    <property type="protein sequence ID" value="OAG75670.1"/>
    <property type="molecule type" value="Genomic_DNA"/>
</dbReference>
<accession>A0A177G5Q4</accession>
<organism evidence="1 2">
    <name type="scientific">Acetobacter malorum</name>
    <dbReference type="NCBI Taxonomy" id="178901"/>
    <lineage>
        <taxon>Bacteria</taxon>
        <taxon>Pseudomonadati</taxon>
        <taxon>Pseudomonadota</taxon>
        <taxon>Alphaproteobacteria</taxon>
        <taxon>Acetobacterales</taxon>
        <taxon>Acetobacteraceae</taxon>
        <taxon>Acetobacter</taxon>
    </lineage>
</organism>
<sequence length="194" mass="22025">MNRCTCGACPDNRTNIFRTCFPVKRDNFITDLDIFNSDITVGGADHAACKEANNINSIQVSFAVFRCNRELRSFICCRQLEGRRSVNWRPIARQRINTINIGIAISRHTINNDRIVVCNVGDVANNARRGASRNFNRSTATSRCVSRSRELNQVRRRGCVTTQHQSATIPDNHLRAAINNIRVTERQRTINRHG</sequence>
<evidence type="ECO:0000313" key="2">
    <source>
        <dbReference type="Proteomes" id="UP000077349"/>
    </source>
</evidence>
<gene>
    <name evidence="1" type="ORF">Amal_03149</name>
</gene>